<gene>
    <name evidence="1" type="ORF">UFOPK1683_00502</name>
</gene>
<protein>
    <submittedName>
        <fullName evidence="1">Unannotated protein</fullName>
    </submittedName>
</protein>
<dbReference type="AlphaFoldDB" id="A0A6J6DXV2"/>
<sequence>MSLFEEYLNRGQWLSESERLAIYKYLLKTSERKYENNRETLFADKTLDTWISNGQIKYTFTSNIVDYKVRKIGDLEWNNQVRTIKIGRIKKISNKKLNKFFAQAELDTIRNYPLPGPIPIEDRCFTMNAFPYYSLKYYSNGKGKIRGIIEKLQSKDDELLTKLLSS</sequence>
<name>A0A6J6DXV2_9ZZZZ</name>
<reference evidence="1" key="1">
    <citation type="submission" date="2020-05" db="EMBL/GenBank/DDBJ databases">
        <authorList>
            <person name="Chiriac C."/>
            <person name="Salcher M."/>
            <person name="Ghai R."/>
            <person name="Kavagutti S V."/>
        </authorList>
    </citation>
    <scope>NUCLEOTIDE SEQUENCE</scope>
</reference>
<proteinExistence type="predicted"/>
<dbReference type="EMBL" id="CAEZTL010000035">
    <property type="protein sequence ID" value="CAB4567809.1"/>
    <property type="molecule type" value="Genomic_DNA"/>
</dbReference>
<organism evidence="1">
    <name type="scientific">freshwater metagenome</name>
    <dbReference type="NCBI Taxonomy" id="449393"/>
    <lineage>
        <taxon>unclassified sequences</taxon>
        <taxon>metagenomes</taxon>
        <taxon>ecological metagenomes</taxon>
    </lineage>
</organism>
<accession>A0A6J6DXV2</accession>
<evidence type="ECO:0000313" key="1">
    <source>
        <dbReference type="EMBL" id="CAB4567809.1"/>
    </source>
</evidence>